<protein>
    <submittedName>
        <fullName evidence="1">Uncharacterized protein</fullName>
    </submittedName>
</protein>
<evidence type="ECO:0000313" key="2">
    <source>
        <dbReference type="Proteomes" id="UP001500253"/>
    </source>
</evidence>
<gene>
    <name evidence="1" type="ORF">GCM10010246_04250</name>
</gene>
<evidence type="ECO:0000313" key="1">
    <source>
        <dbReference type="EMBL" id="GAA2325997.1"/>
    </source>
</evidence>
<organism evidence="1 2">
    <name type="scientific">Streptomyces cuspidosporus</name>
    <dbReference type="NCBI Taxonomy" id="66882"/>
    <lineage>
        <taxon>Bacteria</taxon>
        <taxon>Bacillati</taxon>
        <taxon>Actinomycetota</taxon>
        <taxon>Actinomycetes</taxon>
        <taxon>Kitasatosporales</taxon>
        <taxon>Streptomycetaceae</taxon>
        <taxon>Streptomyces</taxon>
    </lineage>
</organism>
<keyword evidence="2" id="KW-1185">Reference proteome</keyword>
<proteinExistence type="predicted"/>
<name>A0ABN3FBB0_9ACTN</name>
<reference evidence="1 2" key="1">
    <citation type="journal article" date="2019" name="Int. J. Syst. Evol. Microbiol.">
        <title>The Global Catalogue of Microorganisms (GCM) 10K type strain sequencing project: providing services to taxonomists for standard genome sequencing and annotation.</title>
        <authorList>
            <consortium name="The Broad Institute Genomics Platform"/>
            <consortium name="The Broad Institute Genome Sequencing Center for Infectious Disease"/>
            <person name="Wu L."/>
            <person name="Ma J."/>
        </authorList>
    </citation>
    <scope>NUCLEOTIDE SEQUENCE [LARGE SCALE GENOMIC DNA]</scope>
    <source>
        <strain evidence="1 2">JCM 4316</strain>
    </source>
</reference>
<dbReference type="Proteomes" id="UP001500253">
    <property type="component" value="Unassembled WGS sequence"/>
</dbReference>
<sequence>MSRVGADEFADALLSGAVRVTVGQLGESAAGLREADVHAMADRKVAQSLGDMCFPTPTGPQRMTDSPACNQRRAARIAAEGLGEAGIEGLRHAGQP</sequence>
<accession>A0ABN3FBB0</accession>
<comment type="caution">
    <text evidence="1">The sequence shown here is derived from an EMBL/GenBank/DDBJ whole genome shotgun (WGS) entry which is preliminary data.</text>
</comment>
<dbReference type="EMBL" id="BAAASD010000001">
    <property type="protein sequence ID" value="GAA2325997.1"/>
    <property type="molecule type" value="Genomic_DNA"/>
</dbReference>